<gene>
    <name evidence="1" type="ORF">DBW98_02330</name>
</gene>
<sequence length="215" mass="25340">MKLSTLSRTVLLISILLPIFIGCSSSKEKKVVIVFEKPPILKQEHELISNLPNHLLNENLSEFLTDQNWIDSFLIKRQMFKSVEIFIKAKTPKYIWRDKFYLDSNLTKFLYFAEYTNLLHLDMPIELVNQWLQFEDQFYALTKSYNLKIYSVTFNESEGWFFHTETNLRVNLGGELSQVLLEKFSLSLKYIFEKNLTPSIIDLRYKNGAALNYGK</sequence>
<dbReference type="Gene3D" id="3.40.50.11690">
    <property type="entry name" value="Cell division protein FtsQ/DivIB"/>
    <property type="match status" value="1"/>
</dbReference>
<dbReference type="EMBL" id="QOPC01000009">
    <property type="protein sequence ID" value="RCL38536.1"/>
    <property type="molecule type" value="Genomic_DNA"/>
</dbReference>
<evidence type="ECO:0000313" key="1">
    <source>
        <dbReference type="EMBL" id="RCL38536.1"/>
    </source>
</evidence>
<proteinExistence type="predicted"/>
<dbReference type="Proteomes" id="UP000253032">
    <property type="component" value="Unassembled WGS sequence"/>
</dbReference>
<organism evidence="1 2">
    <name type="scientific">SAR86 cluster bacterium</name>
    <dbReference type="NCBI Taxonomy" id="2030880"/>
    <lineage>
        <taxon>Bacteria</taxon>
        <taxon>Pseudomonadati</taxon>
        <taxon>Pseudomonadota</taxon>
        <taxon>Gammaproteobacteria</taxon>
        <taxon>SAR86 cluster</taxon>
    </lineage>
</organism>
<protein>
    <recommendedName>
        <fullName evidence="3">Cell division protein FtsQ</fullName>
    </recommendedName>
</protein>
<dbReference type="InterPro" id="IPR045335">
    <property type="entry name" value="FtsQ_C_sf"/>
</dbReference>
<evidence type="ECO:0000313" key="2">
    <source>
        <dbReference type="Proteomes" id="UP000253032"/>
    </source>
</evidence>
<dbReference type="PROSITE" id="PS51257">
    <property type="entry name" value="PROKAR_LIPOPROTEIN"/>
    <property type="match status" value="1"/>
</dbReference>
<name>A0A368BPB2_9GAMM</name>
<dbReference type="AlphaFoldDB" id="A0A368BPB2"/>
<evidence type="ECO:0008006" key="3">
    <source>
        <dbReference type="Google" id="ProtNLM"/>
    </source>
</evidence>
<accession>A0A368BPB2</accession>
<comment type="caution">
    <text evidence="1">The sequence shown here is derived from an EMBL/GenBank/DDBJ whole genome shotgun (WGS) entry which is preliminary data.</text>
</comment>
<reference evidence="1 2" key="1">
    <citation type="journal article" date="2018" name="Microbiome">
        <title>Fine metagenomic profile of the Mediterranean stratified and mixed water columns revealed by assembly and recruitment.</title>
        <authorList>
            <person name="Haro-Moreno J.M."/>
            <person name="Lopez-Perez M."/>
            <person name="De La Torre J.R."/>
            <person name="Picazo A."/>
            <person name="Camacho A."/>
            <person name="Rodriguez-Valera F."/>
        </authorList>
    </citation>
    <scope>NUCLEOTIDE SEQUENCE [LARGE SCALE GENOMIC DNA]</scope>
    <source>
        <strain evidence="1">MED-G84</strain>
    </source>
</reference>